<dbReference type="PROSITE" id="PS50097">
    <property type="entry name" value="BTB"/>
    <property type="match status" value="1"/>
</dbReference>
<dbReference type="InterPro" id="IPR000210">
    <property type="entry name" value="BTB/POZ_dom"/>
</dbReference>
<feature type="compositionally biased region" description="Basic and acidic residues" evidence="2">
    <location>
        <begin position="404"/>
        <end position="432"/>
    </location>
</feature>
<dbReference type="AlphaFoldDB" id="A0A388M3K0"/>
<evidence type="ECO:0000256" key="1">
    <source>
        <dbReference type="ARBA" id="ARBA00004906"/>
    </source>
</evidence>
<dbReference type="STRING" id="69332.A0A388M3K0"/>
<comment type="pathway">
    <text evidence="1">Protein modification; protein ubiquitination.</text>
</comment>
<keyword evidence="5" id="KW-1185">Reference proteome</keyword>
<evidence type="ECO:0000313" key="5">
    <source>
        <dbReference type="Proteomes" id="UP000265515"/>
    </source>
</evidence>
<gene>
    <name evidence="4" type="ORF">CBR_g48826</name>
</gene>
<dbReference type="Gene3D" id="3.30.710.10">
    <property type="entry name" value="Potassium Channel Kv1.1, Chain A"/>
    <property type="match status" value="1"/>
</dbReference>
<feature type="compositionally biased region" description="Basic and acidic residues" evidence="2">
    <location>
        <begin position="488"/>
        <end position="502"/>
    </location>
</feature>
<feature type="domain" description="BTB" evidence="3">
    <location>
        <begin position="723"/>
        <end position="783"/>
    </location>
</feature>
<dbReference type="EMBL" id="BFEA01000717">
    <property type="protein sequence ID" value="GBG89116.1"/>
    <property type="molecule type" value="Genomic_DNA"/>
</dbReference>
<dbReference type="InterPro" id="IPR043136">
    <property type="entry name" value="B30.2/SPRY_sf"/>
</dbReference>
<comment type="caution">
    <text evidence="4">The sequence shown here is derived from an EMBL/GenBank/DDBJ whole genome shotgun (WGS) entry which is preliminary data.</text>
</comment>
<dbReference type="InterPro" id="IPR011333">
    <property type="entry name" value="SKP1/BTB/POZ_sf"/>
</dbReference>
<dbReference type="Proteomes" id="UP000265515">
    <property type="component" value="Unassembled WGS sequence"/>
</dbReference>
<evidence type="ECO:0000313" key="4">
    <source>
        <dbReference type="EMBL" id="GBG89116.1"/>
    </source>
</evidence>
<reference evidence="4 5" key="1">
    <citation type="journal article" date="2018" name="Cell">
        <title>The Chara Genome: Secondary Complexity and Implications for Plant Terrestrialization.</title>
        <authorList>
            <person name="Nishiyama T."/>
            <person name="Sakayama H."/>
            <person name="Vries J.D."/>
            <person name="Buschmann H."/>
            <person name="Saint-Marcoux D."/>
            <person name="Ullrich K.K."/>
            <person name="Haas F.B."/>
            <person name="Vanderstraeten L."/>
            <person name="Becker D."/>
            <person name="Lang D."/>
            <person name="Vosolsobe S."/>
            <person name="Rombauts S."/>
            <person name="Wilhelmsson P.K.I."/>
            <person name="Janitza P."/>
            <person name="Kern R."/>
            <person name="Heyl A."/>
            <person name="Rumpler F."/>
            <person name="Villalobos L.I.A.C."/>
            <person name="Clay J.M."/>
            <person name="Skokan R."/>
            <person name="Toyoda A."/>
            <person name="Suzuki Y."/>
            <person name="Kagoshima H."/>
            <person name="Schijlen E."/>
            <person name="Tajeshwar N."/>
            <person name="Catarino B."/>
            <person name="Hetherington A.J."/>
            <person name="Saltykova A."/>
            <person name="Bonnot C."/>
            <person name="Breuninger H."/>
            <person name="Symeonidi A."/>
            <person name="Radhakrishnan G.V."/>
            <person name="Van Nieuwerburgh F."/>
            <person name="Deforce D."/>
            <person name="Chang C."/>
            <person name="Karol K.G."/>
            <person name="Hedrich R."/>
            <person name="Ulvskov P."/>
            <person name="Glockner G."/>
            <person name="Delwiche C.F."/>
            <person name="Petrasek J."/>
            <person name="Van de Peer Y."/>
            <person name="Friml J."/>
            <person name="Beilby M."/>
            <person name="Dolan L."/>
            <person name="Kohara Y."/>
            <person name="Sugano S."/>
            <person name="Fujiyama A."/>
            <person name="Delaux P.-M."/>
            <person name="Quint M."/>
            <person name="TheiBen G."/>
            <person name="Hagemann M."/>
            <person name="Harholt J."/>
            <person name="Dunand C."/>
            <person name="Zachgo S."/>
            <person name="Langdale J."/>
            <person name="Maumus F."/>
            <person name="Straeten D.V.D."/>
            <person name="Gould S.B."/>
            <person name="Rensing S.A."/>
        </authorList>
    </citation>
    <scope>NUCLEOTIDE SEQUENCE [LARGE SCALE GENOMIC DNA]</scope>
    <source>
        <strain evidence="4 5">S276</strain>
    </source>
</reference>
<feature type="region of interest" description="Disordered" evidence="2">
    <location>
        <begin position="398"/>
        <end position="521"/>
    </location>
</feature>
<sequence length="1271" mass="135340">MIPYQSLAYKATASSDLDEKLIDGKLISISAMMPYSAWNVEELRWEVYRRYNCKAGGTSRAMADFAEAATPDQTTTDFATGTLRGTANFTNFATAAATPDRTAGGTGFLLGTAKAMENSVTAATPNRTASGTGFPLGTSKGRTNSATAATLGHGQTTGATGFLLRTSIPNFATEATPGPTTSGPRFPAGTTREMGNSATAATPGQTTGGTGFGTPILSFETAATSPGLTTSGTGFPFGTSTGMKNSATAATLGQTTGGTGLGFGTSILNFEPAGTSPGPTTSGTGFPVGTSRGMANSATAATLGQTTGGIACGFGTSILDFEMAGTSPGPTTGGPGFPVGTSPVGTSRGMANSATAAALGPTTSGGPGFPVGTSRLMGNFATMGLGIPTVSSILLRPVDEDNENGSKGDDNVWSDKEDGEHQGGKESDKRCDDDENDCEDENNARPDEGDGEIQGGEEFEKPWDDGQNDAEVDDNRQVDNEGGVSVVQRREEPKKLDDDKIGTENGNHGQPYDKAGEPDWKVGGIQGEREGVVGVFPGRRNLDGVWSLITSHDSSEGAVPAAQIGQKVMESVRTDNGDASEEVVAGRPISERVVAGHPAEDKKIEHLSNGEVSSIDFGERQDAGSAKSSVSPTTPCVQEKVVVLPSVDRSVDSQKAHNQGSMEGGVLTKERNICCDRERKISCDREHIPYPALSPWLEEKENRKHKLEFVSAAGNVLDRPELLDVTFVCEGGKQVRANRALLAIGSEYFCKLFYGERRDGSTDTVNLPTARAGGLRIVVSYLHCRPFAWSSDSCWDDFIDAYCLAAEYQVDSLCKRILLLISTLGYPCELGDLLNTAVRRQAQAEEVLKAAAKVLSQVMAFDSSTFKGWSKESILYCLENVRFHPNVTETMVAESVLCAASNVSHVTVGHGPHPTQGNPHSIQGDLHSTQGNLHPTLGNHHPTQGNLHSLQGNLHSTQGNLHPAEENHYVHVSAVGDSAAEERGGPLSREDLQKIFECHINLAFVEPLCVRNRIEPLGILRREVLAEVYRVQSISLSRGSSTKSLFTIPWRSLVPKVSFVPVDKEEGGVSSSYASISIPSFWAFDSETTYTTPDELPQQVECCDDMGTAIMRLPLDSGLHIWRIQVVKASAGFKVEVGVVPAEGSDESGVPQWEDGWAIHGDLSDAEAATDLHRFVDFKYSDGFVASSGIQKFNKSGDNVFVVLDIVKRSLTFANRLEHYLERSGDYPAAFSDLACDLPLHPLLWMRGVGCVEIEWIQSSPRPKFVRAMRA</sequence>
<dbReference type="SMART" id="SM00225">
    <property type="entry name" value="BTB"/>
    <property type="match status" value="1"/>
</dbReference>
<evidence type="ECO:0000256" key="2">
    <source>
        <dbReference type="SAM" id="MobiDB-lite"/>
    </source>
</evidence>
<name>A0A388M3K0_CHABU</name>
<feature type="region of interest" description="Disordered" evidence="2">
    <location>
        <begin position="171"/>
        <end position="211"/>
    </location>
</feature>
<dbReference type="Pfam" id="PF00651">
    <property type="entry name" value="BTB"/>
    <property type="match status" value="1"/>
</dbReference>
<protein>
    <recommendedName>
        <fullName evidence="3">BTB domain-containing protein</fullName>
    </recommendedName>
</protein>
<dbReference type="Gene3D" id="1.10.10.2360">
    <property type="match status" value="1"/>
</dbReference>
<dbReference type="Gramene" id="GBG89116">
    <property type="protein sequence ID" value="GBG89116"/>
    <property type="gene ID" value="CBR_g48826"/>
</dbReference>
<organism evidence="4 5">
    <name type="scientific">Chara braunii</name>
    <name type="common">Braun's stonewort</name>
    <dbReference type="NCBI Taxonomy" id="69332"/>
    <lineage>
        <taxon>Eukaryota</taxon>
        <taxon>Viridiplantae</taxon>
        <taxon>Streptophyta</taxon>
        <taxon>Charophyceae</taxon>
        <taxon>Charales</taxon>
        <taxon>Characeae</taxon>
        <taxon>Chara</taxon>
    </lineage>
</organism>
<dbReference type="CDD" id="cd18186">
    <property type="entry name" value="BTB_POZ_ZBTB_KLHL-like"/>
    <property type="match status" value="1"/>
</dbReference>
<evidence type="ECO:0000259" key="3">
    <source>
        <dbReference type="PROSITE" id="PS50097"/>
    </source>
</evidence>
<accession>A0A388M3K0</accession>
<dbReference type="Gene3D" id="2.60.120.920">
    <property type="match status" value="1"/>
</dbReference>
<dbReference type="SUPFAM" id="SSF54695">
    <property type="entry name" value="POZ domain"/>
    <property type="match status" value="1"/>
</dbReference>
<proteinExistence type="predicted"/>